<proteinExistence type="predicted"/>
<evidence type="ECO:0000313" key="1">
    <source>
        <dbReference type="EMBL" id="SUZ75819.1"/>
    </source>
</evidence>
<dbReference type="AlphaFoldDB" id="A0A381QBP1"/>
<reference evidence="1" key="1">
    <citation type="submission" date="2018-05" db="EMBL/GenBank/DDBJ databases">
        <authorList>
            <person name="Lanie J.A."/>
            <person name="Ng W.-L."/>
            <person name="Kazmierczak K.M."/>
            <person name="Andrzejewski T.M."/>
            <person name="Davidsen T.M."/>
            <person name="Wayne K.J."/>
            <person name="Tettelin H."/>
            <person name="Glass J.I."/>
            <person name="Rusch D."/>
            <person name="Podicherti R."/>
            <person name="Tsui H.-C.T."/>
            <person name="Winkler M.E."/>
        </authorList>
    </citation>
    <scope>NUCLEOTIDE SEQUENCE</scope>
</reference>
<dbReference type="EMBL" id="UINC01001260">
    <property type="protein sequence ID" value="SUZ75819.1"/>
    <property type="molecule type" value="Genomic_DNA"/>
</dbReference>
<sequence length="250" mass="27112">MTIKGAQGPSRAGLLLTLGVLAWAGAAQAQSLDEIIEAAVAATGGRDAIAQIETVRHTGSFTMGTDFGPIEGSLEIVIIPNQKMYQALISDLFSQRSAWDGTAAWQSEAFTGTVELTGAAAANLRNQTALDGFQAYQNPVFPDAEYAKADDEQVDGRDHFVLEISVSGIPYRYFIDKETHLVTLLTLEMDVPEVGGVIEVTVRPSEYERFEGVLMARRTQLSIPGIYDLDMRISETVINEPVDQAIFAKP</sequence>
<name>A0A381QBP1_9ZZZZ</name>
<protein>
    <submittedName>
        <fullName evidence="1">Uncharacterized protein</fullName>
    </submittedName>
</protein>
<organism evidence="1">
    <name type="scientific">marine metagenome</name>
    <dbReference type="NCBI Taxonomy" id="408172"/>
    <lineage>
        <taxon>unclassified sequences</taxon>
        <taxon>metagenomes</taxon>
        <taxon>ecological metagenomes</taxon>
    </lineage>
</organism>
<gene>
    <name evidence="1" type="ORF">METZ01_LOCUS28673</name>
</gene>
<accession>A0A381QBP1</accession>